<feature type="compositionally biased region" description="Gly residues" evidence="1">
    <location>
        <begin position="565"/>
        <end position="583"/>
    </location>
</feature>
<feature type="region of interest" description="Disordered" evidence="1">
    <location>
        <begin position="558"/>
        <end position="583"/>
    </location>
</feature>
<feature type="chain" id="PRO_5013823105" description="DUF2207 domain-containing protein" evidence="3">
    <location>
        <begin position="35"/>
        <end position="583"/>
    </location>
</feature>
<keyword evidence="2" id="KW-1133">Transmembrane helix</keyword>
<feature type="domain" description="Predicted membrane protein YciQ-like C-terminal" evidence="5">
    <location>
        <begin position="284"/>
        <end position="516"/>
    </location>
</feature>
<dbReference type="EMBL" id="PCYJ01000011">
    <property type="protein sequence ID" value="PIR45594.1"/>
    <property type="molecule type" value="Genomic_DNA"/>
</dbReference>
<accession>A0A2H0RHU3</accession>
<feature type="transmembrane region" description="Helical" evidence="2">
    <location>
        <begin position="411"/>
        <end position="428"/>
    </location>
</feature>
<organism evidence="6 7">
    <name type="scientific">Candidatus Vogelbacteria bacterium CG10_big_fil_rev_8_21_14_0_10_50_13</name>
    <dbReference type="NCBI Taxonomy" id="1975044"/>
    <lineage>
        <taxon>Bacteria</taxon>
        <taxon>Candidatus Vogeliibacteriota</taxon>
    </lineage>
</organism>
<feature type="transmembrane region" description="Helical" evidence="2">
    <location>
        <begin position="252"/>
        <end position="269"/>
    </location>
</feature>
<evidence type="ECO:0000256" key="1">
    <source>
        <dbReference type="SAM" id="MobiDB-lite"/>
    </source>
</evidence>
<sequence length="583" mass="64261">MAIFCFPRSNVFSKFAVVLAVTLLLIAPSTSAQSQESIKNFEVGAKINNDSSIRVTERIIYDFGLTQKHGLYRDIPVKYDTVVGHQFLRVSDITVTDGMGNKYPFEIANRGRYQRIKIGDPESLVSGVRIYVVEYTITGALGYFEEYDELYWNATGNEWSVPVLLSKATVFLPGGVSQSSIQSACYIGVLGGTESCDTHLIATGSQVDQVMFETGRELKPGEGLTVAVGFPKGMVDEPNLAEKAANKVYDNWVVLFPVVVFAVMFRLWYIKGRDPKGRGVIVAEYEVPEDLFPLEISVIINGKFQNEDLSSEIIRLAIVGHLAIKQLKREKRFWSSDKDYEFTNLQKEGEISPAEAMLVTMIFGGQKKILLSELKKGNFYLKMNEIRKYYTDAVVAKGYFHSDPNKIRLKYLLVGTGIVFLAGILVSAVNSLNILTVVAFVASLAIVWSFALAMPQLSSKGVEVRDKLFGLKEYLQIAEKDRLKFHNAPEKNPQLFEKFLPYAMVLGVEKSWAKEFEDIQMPPPRWYHGVPTTALSSITFVEDISSFNDAVAVNMVSAPGSSSGSSGGGFSGGGGGGGGGGSW</sequence>
<evidence type="ECO:0000259" key="5">
    <source>
        <dbReference type="Pfam" id="PF20990"/>
    </source>
</evidence>
<dbReference type="InterPro" id="IPR048389">
    <property type="entry name" value="YciQ-like_C"/>
</dbReference>
<name>A0A2H0RHU3_9BACT</name>
<protein>
    <recommendedName>
        <fullName evidence="8">DUF2207 domain-containing protein</fullName>
    </recommendedName>
</protein>
<evidence type="ECO:0000313" key="7">
    <source>
        <dbReference type="Proteomes" id="UP000230906"/>
    </source>
</evidence>
<evidence type="ECO:0000256" key="3">
    <source>
        <dbReference type="SAM" id="SignalP"/>
    </source>
</evidence>
<keyword evidence="3" id="KW-0732">Signal</keyword>
<evidence type="ECO:0000313" key="6">
    <source>
        <dbReference type="EMBL" id="PIR45594.1"/>
    </source>
</evidence>
<evidence type="ECO:0000259" key="4">
    <source>
        <dbReference type="Pfam" id="PF09972"/>
    </source>
</evidence>
<feature type="domain" description="DUF2207" evidence="4">
    <location>
        <begin position="37"/>
        <end position="230"/>
    </location>
</feature>
<evidence type="ECO:0000256" key="2">
    <source>
        <dbReference type="SAM" id="Phobius"/>
    </source>
</evidence>
<dbReference type="InterPro" id="IPR018702">
    <property type="entry name" value="DUF2207"/>
</dbReference>
<dbReference type="Proteomes" id="UP000230906">
    <property type="component" value="Unassembled WGS sequence"/>
</dbReference>
<proteinExistence type="predicted"/>
<reference evidence="6 7" key="1">
    <citation type="submission" date="2017-09" db="EMBL/GenBank/DDBJ databases">
        <title>Depth-based differentiation of microbial function through sediment-hosted aquifers and enrichment of novel symbionts in the deep terrestrial subsurface.</title>
        <authorList>
            <person name="Probst A.J."/>
            <person name="Ladd B."/>
            <person name="Jarett J.K."/>
            <person name="Geller-Mcgrath D.E."/>
            <person name="Sieber C.M."/>
            <person name="Emerson J.B."/>
            <person name="Anantharaman K."/>
            <person name="Thomas B.C."/>
            <person name="Malmstrom R."/>
            <person name="Stieglmeier M."/>
            <person name="Klingl A."/>
            <person name="Woyke T."/>
            <person name="Ryan C.M."/>
            <person name="Banfield J.F."/>
        </authorList>
    </citation>
    <scope>NUCLEOTIDE SEQUENCE [LARGE SCALE GENOMIC DNA]</scope>
    <source>
        <strain evidence="6">CG10_big_fil_rev_8_21_14_0_10_50_13</strain>
    </source>
</reference>
<dbReference type="AlphaFoldDB" id="A0A2H0RHU3"/>
<feature type="transmembrane region" description="Helical" evidence="2">
    <location>
        <begin position="434"/>
        <end position="453"/>
    </location>
</feature>
<gene>
    <name evidence="6" type="ORF">COV09_00580</name>
</gene>
<evidence type="ECO:0008006" key="8">
    <source>
        <dbReference type="Google" id="ProtNLM"/>
    </source>
</evidence>
<comment type="caution">
    <text evidence="6">The sequence shown here is derived from an EMBL/GenBank/DDBJ whole genome shotgun (WGS) entry which is preliminary data.</text>
</comment>
<dbReference type="Pfam" id="PF20990">
    <property type="entry name" value="DUF2207_C"/>
    <property type="match status" value="1"/>
</dbReference>
<keyword evidence="2" id="KW-0472">Membrane</keyword>
<feature type="signal peptide" evidence="3">
    <location>
        <begin position="1"/>
        <end position="34"/>
    </location>
</feature>
<dbReference type="Pfam" id="PF09972">
    <property type="entry name" value="DUF2207"/>
    <property type="match status" value="1"/>
</dbReference>
<keyword evidence="2" id="KW-0812">Transmembrane</keyword>